<protein>
    <submittedName>
        <fullName evidence="2">Uncharacterized protein</fullName>
    </submittedName>
</protein>
<organism evidence="2 3">
    <name type="scientific">Lophium mytilinum</name>
    <dbReference type="NCBI Taxonomy" id="390894"/>
    <lineage>
        <taxon>Eukaryota</taxon>
        <taxon>Fungi</taxon>
        <taxon>Dikarya</taxon>
        <taxon>Ascomycota</taxon>
        <taxon>Pezizomycotina</taxon>
        <taxon>Dothideomycetes</taxon>
        <taxon>Pleosporomycetidae</taxon>
        <taxon>Mytilinidiales</taxon>
        <taxon>Mytilinidiaceae</taxon>
        <taxon>Lophium</taxon>
    </lineage>
</organism>
<reference evidence="2" key="1">
    <citation type="journal article" date="2020" name="Stud. Mycol.">
        <title>101 Dothideomycetes genomes: a test case for predicting lifestyles and emergence of pathogens.</title>
        <authorList>
            <person name="Haridas S."/>
            <person name="Albert R."/>
            <person name="Binder M."/>
            <person name="Bloem J."/>
            <person name="Labutti K."/>
            <person name="Salamov A."/>
            <person name="Andreopoulos B."/>
            <person name="Baker S."/>
            <person name="Barry K."/>
            <person name="Bills G."/>
            <person name="Bluhm B."/>
            <person name="Cannon C."/>
            <person name="Castanera R."/>
            <person name="Culley D."/>
            <person name="Daum C."/>
            <person name="Ezra D."/>
            <person name="Gonzalez J."/>
            <person name="Henrissat B."/>
            <person name="Kuo A."/>
            <person name="Liang C."/>
            <person name="Lipzen A."/>
            <person name="Lutzoni F."/>
            <person name="Magnuson J."/>
            <person name="Mondo S."/>
            <person name="Nolan M."/>
            <person name="Ohm R."/>
            <person name="Pangilinan J."/>
            <person name="Park H.-J."/>
            <person name="Ramirez L."/>
            <person name="Alfaro M."/>
            <person name="Sun H."/>
            <person name="Tritt A."/>
            <person name="Yoshinaga Y."/>
            <person name="Zwiers L.-H."/>
            <person name="Turgeon B."/>
            <person name="Goodwin S."/>
            <person name="Spatafora J."/>
            <person name="Crous P."/>
            <person name="Grigoriev I."/>
        </authorList>
    </citation>
    <scope>NUCLEOTIDE SEQUENCE</scope>
    <source>
        <strain evidence="2">CBS 269.34</strain>
    </source>
</reference>
<gene>
    <name evidence="2" type="ORF">BU16DRAFT_198842</name>
</gene>
<name>A0A6A6RCF2_9PEZI</name>
<evidence type="ECO:0000256" key="1">
    <source>
        <dbReference type="SAM" id="MobiDB-lite"/>
    </source>
</evidence>
<feature type="region of interest" description="Disordered" evidence="1">
    <location>
        <begin position="1"/>
        <end position="32"/>
    </location>
</feature>
<proteinExistence type="predicted"/>
<accession>A0A6A6RCF2</accession>
<evidence type="ECO:0000313" key="3">
    <source>
        <dbReference type="Proteomes" id="UP000799750"/>
    </source>
</evidence>
<keyword evidence="3" id="KW-1185">Reference proteome</keyword>
<sequence length="121" mass="13534">MIPKHIPTGPMSSSDEPKLPTEPASQEANPKPFSIMNIHVPRKTPSNPSSRPTLNRTPSVQTRYMNMLLALGRHVVVGRICDEKGPIDSHNTWIFSAAYGFVFFRGVDDRLVQAREVVPIR</sequence>
<dbReference type="OrthoDB" id="3254104at2759"/>
<dbReference type="EMBL" id="MU004182">
    <property type="protein sequence ID" value="KAF2501413.1"/>
    <property type="molecule type" value="Genomic_DNA"/>
</dbReference>
<dbReference type="AlphaFoldDB" id="A0A6A6RCF2"/>
<evidence type="ECO:0000313" key="2">
    <source>
        <dbReference type="EMBL" id="KAF2501413.1"/>
    </source>
</evidence>
<dbReference type="Proteomes" id="UP000799750">
    <property type="component" value="Unassembled WGS sequence"/>
</dbReference>